<protein>
    <submittedName>
        <fullName evidence="1">Uncharacterized protein</fullName>
    </submittedName>
</protein>
<accession>A0ABV7DY11</accession>
<dbReference type="EMBL" id="JBHRSM010000047">
    <property type="protein sequence ID" value="MFC3088056.1"/>
    <property type="molecule type" value="Genomic_DNA"/>
</dbReference>
<evidence type="ECO:0000313" key="2">
    <source>
        <dbReference type="Proteomes" id="UP001595445"/>
    </source>
</evidence>
<organism evidence="1 2">
    <name type="scientific">Tabrizicola soli</name>
    <dbReference type="NCBI Taxonomy" id="2185115"/>
    <lineage>
        <taxon>Bacteria</taxon>
        <taxon>Pseudomonadati</taxon>
        <taxon>Pseudomonadota</taxon>
        <taxon>Alphaproteobacteria</taxon>
        <taxon>Rhodobacterales</taxon>
        <taxon>Paracoccaceae</taxon>
        <taxon>Tabrizicola</taxon>
    </lineage>
</organism>
<comment type="caution">
    <text evidence="1">The sequence shown here is derived from an EMBL/GenBank/DDBJ whole genome shotgun (WGS) entry which is preliminary data.</text>
</comment>
<name>A0ABV7DY11_9RHOB</name>
<dbReference type="RefSeq" id="WP_197647564.1">
    <property type="nucleotide sequence ID" value="NZ_JAEACP010000032.1"/>
</dbReference>
<dbReference type="Proteomes" id="UP001595445">
    <property type="component" value="Unassembled WGS sequence"/>
</dbReference>
<sequence>MEIFLIAEKAKERKIIIRRVISGSDLALSGSARMLKAAIRRRHLQRTGTQTREEQDLLTAWHEAAMVVWFDAFLEKRLLTKPLGSPER</sequence>
<keyword evidence="2" id="KW-1185">Reference proteome</keyword>
<proteinExistence type="predicted"/>
<evidence type="ECO:0000313" key="1">
    <source>
        <dbReference type="EMBL" id="MFC3088056.1"/>
    </source>
</evidence>
<reference evidence="2" key="1">
    <citation type="journal article" date="2019" name="Int. J. Syst. Evol. Microbiol.">
        <title>The Global Catalogue of Microorganisms (GCM) 10K type strain sequencing project: providing services to taxonomists for standard genome sequencing and annotation.</title>
        <authorList>
            <consortium name="The Broad Institute Genomics Platform"/>
            <consortium name="The Broad Institute Genome Sequencing Center for Infectious Disease"/>
            <person name="Wu L."/>
            <person name="Ma J."/>
        </authorList>
    </citation>
    <scope>NUCLEOTIDE SEQUENCE [LARGE SCALE GENOMIC DNA]</scope>
    <source>
        <strain evidence="2">KCTC 62102</strain>
    </source>
</reference>
<gene>
    <name evidence="1" type="ORF">ACFOD6_18605</name>
</gene>